<dbReference type="SUPFAM" id="SSF54427">
    <property type="entry name" value="NTF2-like"/>
    <property type="match status" value="1"/>
</dbReference>
<dbReference type="AlphaFoldDB" id="A7NPQ1"/>
<name>A7NPQ1_ROSCS</name>
<dbReference type="STRING" id="383372.Rcas_3497"/>
<dbReference type="OrthoDB" id="1551077at2"/>
<dbReference type="EMBL" id="CP000804">
    <property type="protein sequence ID" value="ABU59547.1"/>
    <property type="molecule type" value="Genomic_DNA"/>
</dbReference>
<sequence>MISVPTEWHHLLSEFCQAWRTHDQDRLTALWDDSYPDLIYIAEERRHPIIGWEAICSYYRETLALMEWMNVKIKPIRCSALGEVMWLIGKGTWAGQNRTRSFISGGFSTVCFLARKREDRLRLIQYIEAPLNARYARPVRYKATDPSS</sequence>
<proteinExistence type="predicted"/>
<dbReference type="InterPro" id="IPR032710">
    <property type="entry name" value="NTF2-like_dom_sf"/>
</dbReference>
<dbReference type="HOGENOM" id="CLU_1757437_0_0_0"/>
<evidence type="ECO:0000313" key="2">
    <source>
        <dbReference type="EMBL" id="ABU59547.1"/>
    </source>
</evidence>
<evidence type="ECO:0000313" key="3">
    <source>
        <dbReference type="Proteomes" id="UP000000263"/>
    </source>
</evidence>
<dbReference type="Proteomes" id="UP000000263">
    <property type="component" value="Chromosome"/>
</dbReference>
<evidence type="ECO:0000259" key="1">
    <source>
        <dbReference type="Pfam" id="PF13474"/>
    </source>
</evidence>
<dbReference type="Pfam" id="PF13474">
    <property type="entry name" value="SnoaL_3"/>
    <property type="match status" value="1"/>
</dbReference>
<dbReference type="Gene3D" id="3.10.450.50">
    <property type="match status" value="1"/>
</dbReference>
<feature type="domain" description="SnoaL-like" evidence="1">
    <location>
        <begin position="10"/>
        <end position="94"/>
    </location>
</feature>
<organism evidence="2 3">
    <name type="scientific">Roseiflexus castenholzii (strain DSM 13941 / HLO8)</name>
    <dbReference type="NCBI Taxonomy" id="383372"/>
    <lineage>
        <taxon>Bacteria</taxon>
        <taxon>Bacillati</taxon>
        <taxon>Chloroflexota</taxon>
        <taxon>Chloroflexia</taxon>
        <taxon>Chloroflexales</taxon>
        <taxon>Roseiflexineae</taxon>
        <taxon>Roseiflexaceae</taxon>
        <taxon>Roseiflexus</taxon>
    </lineage>
</organism>
<keyword evidence="3" id="KW-1185">Reference proteome</keyword>
<gene>
    <name evidence="2" type="ordered locus">Rcas_3497</name>
</gene>
<dbReference type="RefSeq" id="WP_012121970.1">
    <property type="nucleotide sequence ID" value="NC_009767.1"/>
</dbReference>
<dbReference type="InterPro" id="IPR037401">
    <property type="entry name" value="SnoaL-like"/>
</dbReference>
<reference evidence="2 3" key="1">
    <citation type="submission" date="2007-08" db="EMBL/GenBank/DDBJ databases">
        <title>Complete sequence of Roseiflexus castenholzii DSM 13941.</title>
        <authorList>
            <consortium name="US DOE Joint Genome Institute"/>
            <person name="Copeland A."/>
            <person name="Lucas S."/>
            <person name="Lapidus A."/>
            <person name="Barry K."/>
            <person name="Glavina del Rio T."/>
            <person name="Dalin E."/>
            <person name="Tice H."/>
            <person name="Pitluck S."/>
            <person name="Thompson L.S."/>
            <person name="Brettin T."/>
            <person name="Bruce D."/>
            <person name="Detter J.C."/>
            <person name="Han C."/>
            <person name="Tapia R."/>
            <person name="Schmutz J."/>
            <person name="Larimer F."/>
            <person name="Land M."/>
            <person name="Hauser L."/>
            <person name="Kyrpides N."/>
            <person name="Mikhailova N."/>
            <person name="Bryant D.A."/>
            <person name="Hanada S."/>
            <person name="Tsukatani Y."/>
            <person name="Richardson P."/>
        </authorList>
    </citation>
    <scope>NUCLEOTIDE SEQUENCE [LARGE SCALE GENOMIC DNA]</scope>
    <source>
        <strain evidence="3">DSM 13941 / HLO8</strain>
    </source>
</reference>
<protein>
    <recommendedName>
        <fullName evidence="1">SnoaL-like domain-containing protein</fullName>
    </recommendedName>
</protein>
<dbReference type="KEGG" id="rca:Rcas_3497"/>
<accession>A7NPQ1</accession>